<feature type="compositionally biased region" description="Basic residues" evidence="1">
    <location>
        <begin position="409"/>
        <end position="418"/>
    </location>
</feature>
<feature type="region of interest" description="Disordered" evidence="1">
    <location>
        <begin position="236"/>
        <end position="262"/>
    </location>
</feature>
<feature type="compositionally biased region" description="Polar residues" evidence="1">
    <location>
        <begin position="565"/>
        <end position="574"/>
    </location>
</feature>
<dbReference type="InterPro" id="IPR015655">
    <property type="entry name" value="PP2C"/>
</dbReference>
<feature type="region of interest" description="Disordered" evidence="1">
    <location>
        <begin position="402"/>
        <end position="424"/>
    </location>
</feature>
<evidence type="ECO:0000313" key="4">
    <source>
        <dbReference type="Proteomes" id="UP000053562"/>
    </source>
</evidence>
<dbReference type="InterPro" id="IPR036457">
    <property type="entry name" value="PPM-type-like_dom_sf"/>
</dbReference>
<organism evidence="3 4">
    <name type="scientific">Plasmodium vivax India VII</name>
    <dbReference type="NCBI Taxonomy" id="1077284"/>
    <lineage>
        <taxon>Eukaryota</taxon>
        <taxon>Sar</taxon>
        <taxon>Alveolata</taxon>
        <taxon>Apicomplexa</taxon>
        <taxon>Aconoidasida</taxon>
        <taxon>Haemosporida</taxon>
        <taxon>Plasmodiidae</taxon>
        <taxon>Plasmodium</taxon>
        <taxon>Plasmodium (Plasmodium)</taxon>
    </lineage>
</organism>
<dbReference type="PANTHER" id="PTHR13832:SF802">
    <property type="entry name" value="CHROMOSOME UNDETERMINED SCAFFOLD_5, WHOLE GENOME SHOTGUN SEQUENCE"/>
    <property type="match status" value="1"/>
</dbReference>
<feature type="compositionally biased region" description="Basic and acidic residues" evidence="1">
    <location>
        <begin position="153"/>
        <end position="164"/>
    </location>
</feature>
<feature type="compositionally biased region" description="Polar residues" evidence="1">
    <location>
        <begin position="127"/>
        <end position="136"/>
    </location>
</feature>
<feature type="compositionally biased region" description="Basic and acidic residues" evidence="1">
    <location>
        <begin position="576"/>
        <end position="589"/>
    </location>
</feature>
<accession>A0A0J9SC92</accession>
<dbReference type="Pfam" id="PF00481">
    <property type="entry name" value="PP2C"/>
    <property type="match status" value="1"/>
</dbReference>
<dbReference type="InterPro" id="IPR001932">
    <property type="entry name" value="PPM-type_phosphatase-like_dom"/>
</dbReference>
<feature type="compositionally biased region" description="Basic and acidic residues" evidence="1">
    <location>
        <begin position="236"/>
        <end position="255"/>
    </location>
</feature>
<feature type="region of interest" description="Disordered" evidence="1">
    <location>
        <begin position="337"/>
        <end position="362"/>
    </location>
</feature>
<proteinExistence type="predicted"/>
<feature type="region of interest" description="Disordered" evidence="1">
    <location>
        <begin position="995"/>
        <end position="1028"/>
    </location>
</feature>
<protein>
    <recommendedName>
        <fullName evidence="2">PPM-type phosphatase domain-containing protein</fullName>
    </recommendedName>
</protein>
<dbReference type="Gene3D" id="3.60.40.10">
    <property type="entry name" value="PPM-type phosphatase domain"/>
    <property type="match status" value="2"/>
</dbReference>
<feature type="compositionally biased region" description="Basic residues" evidence="1">
    <location>
        <begin position="905"/>
        <end position="920"/>
    </location>
</feature>
<dbReference type="OrthoDB" id="380919at2759"/>
<name>A0A0J9SC92_PLAVI</name>
<evidence type="ECO:0000256" key="1">
    <source>
        <dbReference type="SAM" id="MobiDB-lite"/>
    </source>
</evidence>
<reference evidence="3 4" key="1">
    <citation type="submission" date="2011-08" db="EMBL/GenBank/DDBJ databases">
        <title>The Genome Sequence of Plasmodium vivax India VII.</title>
        <authorList>
            <consortium name="The Broad Institute Genome Sequencing Platform"/>
            <consortium name="The Broad Institute Genome Sequencing Center for Infectious Disease"/>
            <person name="Neafsey D."/>
            <person name="Carlton J."/>
            <person name="Barnwell J."/>
            <person name="Collins W."/>
            <person name="Escalante A."/>
            <person name="Mullikin J."/>
            <person name="Saul A."/>
            <person name="Guigo R."/>
            <person name="Camara F."/>
            <person name="Young S.K."/>
            <person name="Zeng Q."/>
            <person name="Gargeya S."/>
            <person name="Fitzgerald M."/>
            <person name="Haas B."/>
            <person name="Abouelleil A."/>
            <person name="Alvarado L."/>
            <person name="Arachchi H.M."/>
            <person name="Berlin A."/>
            <person name="Brown A."/>
            <person name="Chapman S.B."/>
            <person name="Chen Z."/>
            <person name="Dunbar C."/>
            <person name="Freedman E."/>
            <person name="Gearin G."/>
            <person name="Gellesch M."/>
            <person name="Goldberg J."/>
            <person name="Griggs A."/>
            <person name="Gujja S."/>
            <person name="Heiman D."/>
            <person name="Howarth C."/>
            <person name="Larson L."/>
            <person name="Lui A."/>
            <person name="MacDonald P.J.P."/>
            <person name="Montmayeur A."/>
            <person name="Murphy C."/>
            <person name="Neiman D."/>
            <person name="Pearson M."/>
            <person name="Priest M."/>
            <person name="Roberts A."/>
            <person name="Saif S."/>
            <person name="Shea T."/>
            <person name="Shenoy N."/>
            <person name="Sisk P."/>
            <person name="Stolte C."/>
            <person name="Sykes S."/>
            <person name="Wortman J."/>
            <person name="Nusbaum C."/>
            <person name="Birren B."/>
        </authorList>
    </citation>
    <scope>NUCLEOTIDE SEQUENCE [LARGE SCALE GENOMIC DNA]</scope>
    <source>
        <strain evidence="3 4">India VII</strain>
    </source>
</reference>
<feature type="region of interest" description="Disordered" evidence="1">
    <location>
        <begin position="896"/>
        <end position="924"/>
    </location>
</feature>
<dbReference type="SMART" id="SM00332">
    <property type="entry name" value="PP2Cc"/>
    <property type="match status" value="1"/>
</dbReference>
<feature type="compositionally biased region" description="Polar residues" evidence="1">
    <location>
        <begin position="94"/>
        <end position="108"/>
    </location>
</feature>
<dbReference type="GO" id="GO:0004722">
    <property type="term" value="F:protein serine/threonine phosphatase activity"/>
    <property type="evidence" value="ECO:0007669"/>
    <property type="project" value="InterPro"/>
</dbReference>
<gene>
    <name evidence="3" type="ORF">PVIIG_05497</name>
</gene>
<dbReference type="PANTHER" id="PTHR13832">
    <property type="entry name" value="PROTEIN PHOSPHATASE 2C"/>
    <property type="match status" value="1"/>
</dbReference>
<evidence type="ECO:0000313" key="3">
    <source>
        <dbReference type="EMBL" id="KMZ79537.1"/>
    </source>
</evidence>
<evidence type="ECO:0000259" key="2">
    <source>
        <dbReference type="SMART" id="SM00332"/>
    </source>
</evidence>
<dbReference type="Proteomes" id="UP000053562">
    <property type="component" value="Unassembled WGS sequence"/>
</dbReference>
<feature type="region of interest" description="Disordered" evidence="1">
    <location>
        <begin position="565"/>
        <end position="599"/>
    </location>
</feature>
<feature type="region of interest" description="Disordered" evidence="1">
    <location>
        <begin position="88"/>
        <end position="187"/>
    </location>
</feature>
<sequence length="1387" mass="159610">MDPLPGDEFEQRCDILLRKTNIKNVLIPREESGTSVSINFAEDEQKGEGKFKRARVRVRVRRRGKGTSTRCFSLGRTATKLGKFLSGDTLGKLKSQNGTSSGVNNKMNHSIPWNYPFRQNHRETTPQDESPSTGGELSQFDDSQERGKKKSAAVRDLHDGHSEESAVNPHKGKKQKRRHDSPGGKPSTIADWLATHVRNYANCSYLLGRKKCYKCFMATKGVATAGIGTVEAHTDGVHPAEELPSKGKPTNERQEKKRRQEKTNKSFTFSYGFYSKKGKYHDNEDTCSHASFSSFEIQKEVEQVIRRMGSGKMKFNLFDEVLKSFCIRSSSLRHRDGSAWGSKPSGYRNGLKPPAKPSNGGTCRVYLKPALPVYHLEGGNPPTGPPLHHMICRYFYEEKSGDQKEGNKRTQRREKRNVHKDTHDVEEGVKKLQLKCLTRWREKTQLLDAQGEELHQTYNPNLRFSHYYKFVCKVCKKCQHVNAQQGRMLPRAYLRYLHGVPKRGGKRKKDEAYHRMSGYTSSSCSDEFNYVRCSPPNVNKRYGGEGSAATGATADGDLPSFFTTKQMNRSNPLSGDTHEFIHGEEKNHPSDSPPSGNATNSYGTLGDYLTSCKMCRHLLKYDNMANDFLLTFWKNNYFLKHPFCLNRSEKKMLNLLAASQEREKTTFGRNFKNDDERRGGCHFCSHSDVDTYQHSKELQMWKDELERCSTRRNAPNEWARRGSPFRSFLKRRRQKMILSREWKSCVDKMRRYLFEEYYTKFISAKEAKPGEGPSNGSSKHRGVDDNSDMHLFTICDGHGDSHASHFLIQNVNKVFYFLLVYTLFNVYISLKILHPLLDFLYYRECVKEKRNSYAGACIINILLRGNYLYVNNTGDCRCALMTFHLDRFEYNREGSAEEREDNSARRKKRRGGKSKRRAQRAARTVSSDFGSDFVSDVGNHFGSDRHFDREYQTYVINEKSLSYNELNCEHNCNSYVEYLRMYKMHFCEELAGRQVSTGEGHPPGERRNENGDSSVSVPPADKFERGVQNDEQMEALPNVKKTKRRADLKRAKMDSHLNKQIAMLNGYLLSERGKEINIGNLSYDLIKYNRVDGCLHPCRVIGDYDLKRKYYNGHFTLSNDSNVYKYDLNNINLVNMIRYLYLSKFCRPCSRSYLLSSYGKIGPIRQIVLLDVPEEGHQWGKTHTVRAANLHRSTFVSSAEVPPKPLKPCQPSEGRLPPAGLCLKIYRDGAPDSNVFSSQAEKKKENFAVQINERFAPYINIKRVSMNENYLCWKERRNFFHLLIIASDGVFEYVNPHLVLNILKKNKSVYAKVRKIYRTYDMREIWTTTAGSTPQRDINKMMHRYMPTKEDCTKLARDIVKSSIMHGNLDDSTCFCIFIFPTFFVCG</sequence>
<feature type="domain" description="PPM-type phosphatase" evidence="2">
    <location>
        <begin position="736"/>
        <end position="1377"/>
    </location>
</feature>
<dbReference type="EMBL" id="KQ234323">
    <property type="protein sequence ID" value="KMZ79537.1"/>
    <property type="molecule type" value="Genomic_DNA"/>
</dbReference>
<dbReference type="SUPFAM" id="SSF81606">
    <property type="entry name" value="PP2C-like"/>
    <property type="match status" value="2"/>
</dbReference>
<feature type="compositionally biased region" description="Basic residues" evidence="1">
    <location>
        <begin position="170"/>
        <end position="179"/>
    </location>
</feature>